<evidence type="ECO:0000313" key="2">
    <source>
        <dbReference type="Proteomes" id="UP000828390"/>
    </source>
</evidence>
<comment type="caution">
    <text evidence="1">The sequence shown here is derived from an EMBL/GenBank/DDBJ whole genome shotgun (WGS) entry which is preliminary data.</text>
</comment>
<organism evidence="1 2">
    <name type="scientific">Dreissena polymorpha</name>
    <name type="common">Zebra mussel</name>
    <name type="synonym">Mytilus polymorpha</name>
    <dbReference type="NCBI Taxonomy" id="45954"/>
    <lineage>
        <taxon>Eukaryota</taxon>
        <taxon>Metazoa</taxon>
        <taxon>Spiralia</taxon>
        <taxon>Lophotrochozoa</taxon>
        <taxon>Mollusca</taxon>
        <taxon>Bivalvia</taxon>
        <taxon>Autobranchia</taxon>
        <taxon>Heteroconchia</taxon>
        <taxon>Euheterodonta</taxon>
        <taxon>Imparidentia</taxon>
        <taxon>Neoheterodontei</taxon>
        <taxon>Myida</taxon>
        <taxon>Dreissenoidea</taxon>
        <taxon>Dreissenidae</taxon>
        <taxon>Dreissena</taxon>
    </lineage>
</organism>
<dbReference type="AlphaFoldDB" id="A0A9D3Z3R3"/>
<accession>A0A9D3Z3R3</accession>
<dbReference type="Proteomes" id="UP000828390">
    <property type="component" value="Unassembled WGS sequence"/>
</dbReference>
<keyword evidence="2" id="KW-1185">Reference proteome</keyword>
<proteinExistence type="predicted"/>
<gene>
    <name evidence="1" type="ORF">DPMN_071913</name>
</gene>
<evidence type="ECO:0000313" key="1">
    <source>
        <dbReference type="EMBL" id="KAH3712228.1"/>
    </source>
</evidence>
<sequence>MKRVLNVHWSMKLSYRPYEACIECSMEHDAQKKADEACLECSLEHDAEQKVVGKMPSVLYVRHAPVTIQDTLHTEGCLECSLEHDAQQKAV</sequence>
<reference evidence="1" key="2">
    <citation type="submission" date="2020-11" db="EMBL/GenBank/DDBJ databases">
        <authorList>
            <person name="McCartney M.A."/>
            <person name="Auch B."/>
            <person name="Kono T."/>
            <person name="Mallez S."/>
            <person name="Becker A."/>
            <person name="Gohl D.M."/>
            <person name="Silverstein K.A.T."/>
            <person name="Koren S."/>
            <person name="Bechman K.B."/>
            <person name="Herman A."/>
            <person name="Abrahante J.E."/>
            <person name="Garbe J."/>
        </authorList>
    </citation>
    <scope>NUCLEOTIDE SEQUENCE</scope>
    <source>
        <strain evidence="1">Duluth1</strain>
        <tissue evidence="1">Whole animal</tissue>
    </source>
</reference>
<dbReference type="EMBL" id="JAIWYP010000014">
    <property type="protein sequence ID" value="KAH3712228.1"/>
    <property type="molecule type" value="Genomic_DNA"/>
</dbReference>
<reference evidence="1" key="1">
    <citation type="journal article" date="2019" name="bioRxiv">
        <title>The Genome of the Zebra Mussel, Dreissena polymorpha: A Resource for Invasive Species Research.</title>
        <authorList>
            <person name="McCartney M.A."/>
            <person name="Auch B."/>
            <person name="Kono T."/>
            <person name="Mallez S."/>
            <person name="Zhang Y."/>
            <person name="Obille A."/>
            <person name="Becker A."/>
            <person name="Abrahante J.E."/>
            <person name="Garbe J."/>
            <person name="Badalamenti J.P."/>
            <person name="Herman A."/>
            <person name="Mangelson H."/>
            <person name="Liachko I."/>
            <person name="Sullivan S."/>
            <person name="Sone E.D."/>
            <person name="Koren S."/>
            <person name="Silverstein K.A.T."/>
            <person name="Beckman K.B."/>
            <person name="Gohl D.M."/>
        </authorList>
    </citation>
    <scope>NUCLEOTIDE SEQUENCE</scope>
    <source>
        <strain evidence="1">Duluth1</strain>
        <tissue evidence="1">Whole animal</tissue>
    </source>
</reference>
<protein>
    <submittedName>
        <fullName evidence="1">Uncharacterized protein</fullName>
    </submittedName>
</protein>
<name>A0A9D3Z3R3_DREPO</name>